<reference evidence="2 3" key="1">
    <citation type="submission" date="2020-10" db="EMBL/GenBank/DDBJ databases">
        <title>Sequencing the genomes of 1000 actinobacteria strains.</title>
        <authorList>
            <person name="Klenk H.-P."/>
        </authorList>
    </citation>
    <scope>NUCLEOTIDE SEQUENCE [LARGE SCALE GENOMIC DNA]</scope>
    <source>
        <strain evidence="2 3">DSM 46744</strain>
    </source>
</reference>
<dbReference type="Proteomes" id="UP000627838">
    <property type="component" value="Unassembled WGS sequence"/>
</dbReference>
<protein>
    <recommendedName>
        <fullName evidence="1">TfoX C-terminal domain-containing protein</fullName>
    </recommendedName>
</protein>
<evidence type="ECO:0000313" key="2">
    <source>
        <dbReference type="EMBL" id="MBE1536169.1"/>
    </source>
</evidence>
<dbReference type="RefSeq" id="WP_192762245.1">
    <property type="nucleotide sequence ID" value="NZ_JADBDZ010000001.1"/>
</dbReference>
<dbReference type="InterPro" id="IPR047525">
    <property type="entry name" value="TfoX-like"/>
</dbReference>
<organism evidence="2 3">
    <name type="scientific">Actinomadura algeriensis</name>
    <dbReference type="NCBI Taxonomy" id="1679523"/>
    <lineage>
        <taxon>Bacteria</taxon>
        <taxon>Bacillati</taxon>
        <taxon>Actinomycetota</taxon>
        <taxon>Actinomycetes</taxon>
        <taxon>Streptosporangiales</taxon>
        <taxon>Thermomonosporaceae</taxon>
        <taxon>Actinomadura</taxon>
    </lineage>
</organism>
<dbReference type="Gene3D" id="1.10.150.20">
    <property type="entry name" value="5' to 3' exonuclease, C-terminal subdomain"/>
    <property type="match status" value="1"/>
</dbReference>
<feature type="domain" description="TfoX C-terminal" evidence="1">
    <location>
        <begin position="272"/>
        <end position="347"/>
    </location>
</feature>
<keyword evidence="3" id="KW-1185">Reference proteome</keyword>
<comment type="caution">
    <text evidence="2">The sequence shown here is derived from an EMBL/GenBank/DDBJ whole genome shotgun (WGS) entry which is preliminary data.</text>
</comment>
<dbReference type="PANTHER" id="PTHR36121:SF1">
    <property type="entry name" value="PROTEIN SXY"/>
    <property type="match status" value="1"/>
</dbReference>
<gene>
    <name evidence="2" type="ORF">H4W34_006002</name>
</gene>
<evidence type="ECO:0000259" key="1">
    <source>
        <dbReference type="Pfam" id="PF04994"/>
    </source>
</evidence>
<name>A0ABR9K015_9ACTN</name>
<evidence type="ECO:0000313" key="3">
    <source>
        <dbReference type="Proteomes" id="UP000627838"/>
    </source>
</evidence>
<dbReference type="InterPro" id="IPR007077">
    <property type="entry name" value="TfoX_C"/>
</dbReference>
<accession>A0ABR9K015</accession>
<sequence length="361" mass="40189">MAGRTAGAVQRPGNARRADDGLKLHRRALRLGGRPRTVIGLRPGTAVRFATNRFHGTWHVLSDGHGSRVLGRLLWGLSYQARPGTLLVVDRPFLLPTPFDADPPDPIVIVPGWCTPFGRADARELARRLPLRAAPDGTVRWRTHGLDAALRDARPRWPEHWERERGGVERTGGLIVLAPATPREARFWARWSFKLDPSNPSGTDHVYLGDWRHGRSGEVQVFRGFHRDVSTARRARAEILARADAPAEPDELRPLIWRRHGAIGRGRSRHVRNCRPLGRRDAERLEAAGIVTMDALAAAGPVAAYLLLRRRDASRPDEDLLWALEAAVTGAAPRDVPPGRRAELLRELATRTKRPVRAPGR</sequence>
<dbReference type="Pfam" id="PF04994">
    <property type="entry name" value="TfoX_C"/>
    <property type="match status" value="1"/>
</dbReference>
<dbReference type="PANTHER" id="PTHR36121">
    <property type="entry name" value="PROTEIN SXY"/>
    <property type="match status" value="1"/>
</dbReference>
<dbReference type="EMBL" id="JADBDZ010000001">
    <property type="protein sequence ID" value="MBE1536169.1"/>
    <property type="molecule type" value="Genomic_DNA"/>
</dbReference>
<proteinExistence type="predicted"/>